<accession>A0ABP0ZS50</accession>
<dbReference type="InterPro" id="IPR036691">
    <property type="entry name" value="Endo/exonu/phosph_ase_sf"/>
</dbReference>
<dbReference type="Gene3D" id="3.60.10.10">
    <property type="entry name" value="Endonuclease/exonuclease/phosphatase"/>
    <property type="match status" value="1"/>
</dbReference>
<dbReference type="InterPro" id="IPR050410">
    <property type="entry name" value="CCR4/nocturin_mRNA_transcr"/>
</dbReference>
<gene>
    <name evidence="2" type="ORF">LODBEIA_P51880</name>
</gene>
<dbReference type="EMBL" id="OZ022410">
    <property type="protein sequence ID" value="CAK9441319.1"/>
    <property type="molecule type" value="Genomic_DNA"/>
</dbReference>
<dbReference type="PANTHER" id="PTHR12121:SF36">
    <property type="entry name" value="ENDONUCLEASE_EXONUCLEASE_PHOSPHATASE DOMAIN-CONTAINING PROTEIN"/>
    <property type="match status" value="1"/>
</dbReference>
<dbReference type="RefSeq" id="XP_066832126.1">
    <property type="nucleotide sequence ID" value="XM_066975492.1"/>
</dbReference>
<feature type="region of interest" description="Disordered" evidence="1">
    <location>
        <begin position="62"/>
        <end position="99"/>
    </location>
</feature>
<evidence type="ECO:0000313" key="2">
    <source>
        <dbReference type="EMBL" id="CAK9441319.1"/>
    </source>
</evidence>
<evidence type="ECO:0000313" key="3">
    <source>
        <dbReference type="Proteomes" id="UP001497383"/>
    </source>
</evidence>
<sequence>MIAGIAKMKRLRSVLLPAIILGLCFILLINQLHWGKSPTSTSSLADLMRYLGIDEAAGTHELKSSRVPHVSTDTAPDSTKGEKKKSKTDQNPNSFLGDINEMDEAERSSFMGVEQKDLLGVPQKGHVYEVVTVPKAKIGNLVSTNFDTTAITPVKFRIYSHNIKNGGQRELIVGEVPWHDRVKDIAMSIKFNTVENTIITLQESYKFQVLDIMKLLNSYGGANGEKEDEGDKSWAYYGHGRIDGEDLGEFAPIIYNTREWEMLYNDTFWLNDQSPRASYQGWDAKYPRICSYVSLRHRKSQLLMNFFNTHFDHIGVQAKSGSAALIIRAMDVLQKKQSRAGNLWPTFVMGDLNSEPNEEGVKILKEWFTDAVRLTTAENRYGHTKSTVTGFEGEVLENGGQNIDYIFVPKYARGIGSASKCDDVRGSNKFPERADLTVLQYGMLHSKFNGRYMSDHRPIVADLMITKKCADTK</sequence>
<evidence type="ECO:0008006" key="4">
    <source>
        <dbReference type="Google" id="ProtNLM"/>
    </source>
</evidence>
<organism evidence="2 3">
    <name type="scientific">Lodderomyces beijingensis</name>
    <dbReference type="NCBI Taxonomy" id="1775926"/>
    <lineage>
        <taxon>Eukaryota</taxon>
        <taxon>Fungi</taxon>
        <taxon>Dikarya</taxon>
        <taxon>Ascomycota</taxon>
        <taxon>Saccharomycotina</taxon>
        <taxon>Pichiomycetes</taxon>
        <taxon>Debaryomycetaceae</taxon>
        <taxon>Candida/Lodderomyces clade</taxon>
        <taxon>Lodderomyces</taxon>
    </lineage>
</organism>
<name>A0ABP0ZS50_9ASCO</name>
<dbReference type="GeneID" id="92210384"/>
<proteinExistence type="predicted"/>
<dbReference type="SUPFAM" id="SSF56219">
    <property type="entry name" value="DNase I-like"/>
    <property type="match status" value="1"/>
</dbReference>
<dbReference type="CDD" id="cd09083">
    <property type="entry name" value="EEP-1"/>
    <property type="match status" value="1"/>
</dbReference>
<reference evidence="2 3" key="1">
    <citation type="submission" date="2024-03" db="EMBL/GenBank/DDBJ databases">
        <authorList>
            <person name="Brejova B."/>
        </authorList>
    </citation>
    <scope>NUCLEOTIDE SEQUENCE [LARGE SCALE GENOMIC DNA]</scope>
    <source>
        <strain evidence="2 3">CBS 14171</strain>
    </source>
</reference>
<keyword evidence="3" id="KW-1185">Reference proteome</keyword>
<evidence type="ECO:0000256" key="1">
    <source>
        <dbReference type="SAM" id="MobiDB-lite"/>
    </source>
</evidence>
<dbReference type="Proteomes" id="UP001497383">
    <property type="component" value="Chromosome 6"/>
</dbReference>
<dbReference type="PANTHER" id="PTHR12121">
    <property type="entry name" value="CARBON CATABOLITE REPRESSOR PROTEIN 4"/>
    <property type="match status" value="1"/>
</dbReference>
<protein>
    <recommendedName>
        <fullName evidence="4">Endonuclease/exonuclease/phosphatase domain-containing protein</fullName>
    </recommendedName>
</protein>